<evidence type="ECO:0000256" key="8">
    <source>
        <dbReference type="ARBA" id="ARBA00023136"/>
    </source>
</evidence>
<name>A0AAF3ECE6_9BILA</name>
<dbReference type="Pfam" id="PF03820">
    <property type="entry name" value="SFXNs"/>
    <property type="match status" value="1"/>
</dbReference>
<dbReference type="GO" id="GO:0140300">
    <property type="term" value="P:serine import into mitochondrion"/>
    <property type="evidence" value="ECO:0007669"/>
    <property type="project" value="TreeGrafter"/>
</dbReference>
<keyword evidence="8 9" id="KW-0472">Membrane</keyword>
<feature type="transmembrane region" description="Helical" evidence="9">
    <location>
        <begin position="101"/>
        <end position="120"/>
    </location>
</feature>
<feature type="transmembrane region" description="Helical" evidence="9">
    <location>
        <begin position="269"/>
        <end position="294"/>
    </location>
</feature>
<organism evidence="10 11">
    <name type="scientific">Mesorhabditis belari</name>
    <dbReference type="NCBI Taxonomy" id="2138241"/>
    <lineage>
        <taxon>Eukaryota</taxon>
        <taxon>Metazoa</taxon>
        <taxon>Ecdysozoa</taxon>
        <taxon>Nematoda</taxon>
        <taxon>Chromadorea</taxon>
        <taxon>Rhabditida</taxon>
        <taxon>Rhabditina</taxon>
        <taxon>Rhabditomorpha</taxon>
        <taxon>Rhabditoidea</taxon>
        <taxon>Rhabditidae</taxon>
        <taxon>Mesorhabditinae</taxon>
        <taxon>Mesorhabditis</taxon>
    </lineage>
</organism>
<dbReference type="WBParaSite" id="MBELARI_LOCUS11616">
    <property type="protein sequence ID" value="MBELARI_LOCUS11616"/>
    <property type="gene ID" value="MBELARI_LOCUS11616"/>
</dbReference>
<evidence type="ECO:0000256" key="5">
    <source>
        <dbReference type="ARBA" id="ARBA00022970"/>
    </source>
</evidence>
<evidence type="ECO:0000256" key="7">
    <source>
        <dbReference type="ARBA" id="ARBA00023128"/>
    </source>
</evidence>
<dbReference type="Proteomes" id="UP000887575">
    <property type="component" value="Unassembled WGS sequence"/>
</dbReference>
<evidence type="ECO:0000256" key="3">
    <source>
        <dbReference type="ARBA" id="ARBA00022448"/>
    </source>
</evidence>
<evidence type="ECO:0000256" key="2">
    <source>
        <dbReference type="ARBA" id="ARBA00005974"/>
    </source>
</evidence>
<evidence type="ECO:0000313" key="11">
    <source>
        <dbReference type="WBParaSite" id="MBELARI_LOCUS11616"/>
    </source>
</evidence>
<dbReference type="InterPro" id="IPR004686">
    <property type="entry name" value="Mtc"/>
</dbReference>
<evidence type="ECO:0000313" key="10">
    <source>
        <dbReference type="Proteomes" id="UP000887575"/>
    </source>
</evidence>
<keyword evidence="6 9" id="KW-1133">Transmembrane helix</keyword>
<keyword evidence="7 9" id="KW-0496">Mitochondrion</keyword>
<keyword evidence="4 9" id="KW-0812">Transmembrane</keyword>
<evidence type="ECO:0000256" key="9">
    <source>
        <dbReference type="RuleBase" id="RU362000"/>
    </source>
</evidence>
<protein>
    <recommendedName>
        <fullName evidence="9">Sidoreflexin</fullName>
    </recommendedName>
</protein>
<feature type="transmembrane region" description="Helical" evidence="9">
    <location>
        <begin position="154"/>
        <end position="173"/>
    </location>
</feature>
<dbReference type="PANTHER" id="PTHR11153:SF35">
    <property type="entry name" value="SIDOREFLEXIN"/>
    <property type="match status" value="1"/>
</dbReference>
<dbReference type="GO" id="GO:0015075">
    <property type="term" value="F:monoatomic ion transmembrane transporter activity"/>
    <property type="evidence" value="ECO:0007669"/>
    <property type="project" value="InterPro"/>
</dbReference>
<feature type="transmembrane region" description="Helical" evidence="9">
    <location>
        <begin position="236"/>
        <end position="257"/>
    </location>
</feature>
<evidence type="ECO:0000256" key="6">
    <source>
        <dbReference type="ARBA" id="ARBA00022989"/>
    </source>
</evidence>
<keyword evidence="10" id="KW-1185">Reference proteome</keyword>
<keyword evidence="5" id="KW-0029">Amino-acid transport</keyword>
<dbReference type="PANTHER" id="PTHR11153">
    <property type="entry name" value="SIDEROFLEXIN"/>
    <property type="match status" value="1"/>
</dbReference>
<comment type="similarity">
    <text evidence="2 9">Belongs to the sideroflexin family.</text>
</comment>
<dbReference type="AlphaFoldDB" id="A0AAF3ECE6"/>
<dbReference type="NCBIfam" id="TIGR00798">
    <property type="entry name" value="mtc"/>
    <property type="match status" value="1"/>
</dbReference>
<proteinExistence type="inferred from homology"/>
<comment type="subcellular location">
    <subcellularLocation>
        <location evidence="1 9">Mitochondrion membrane</location>
        <topology evidence="1 9">Multi-pass membrane protein</topology>
    </subcellularLocation>
</comment>
<sequence>MIPPNARVIDVFPRPDLSRPRWDQNTYKGRALHFFTTVNPMNIFVTSSKLEQCREIVKSYRKGQIDSSITVEELWKAKHLYDSAFHPDTGNKMFLPGRMSFQVWGNMVITGGMLTFYRRFHHVIFWQWINQSFNAVVNYTNRSGSHAASTKHLFVSYCCATGSALFAALYLNSLVKDQHSLRGRLVPFAAIAIANVVNIPIMRSNEFSDGIPVEDREGNVLGESKRVPQMAIPQVVLSRIGMTIPSFIGIPLIMNIISRKAWYKSRSWISIPIQSALAGFCLTFSTPLACALFPQKSSIKVSHLEQELREKIALLPHPPEYVYYNKGL</sequence>
<accession>A0AAF3ECE6</accession>
<dbReference type="GO" id="GO:0005743">
    <property type="term" value="C:mitochondrial inner membrane"/>
    <property type="evidence" value="ECO:0007669"/>
    <property type="project" value="TreeGrafter"/>
</dbReference>
<reference evidence="11" key="1">
    <citation type="submission" date="2024-02" db="UniProtKB">
        <authorList>
            <consortium name="WormBaseParasite"/>
        </authorList>
    </citation>
    <scope>IDENTIFICATION</scope>
</reference>
<evidence type="ECO:0000256" key="1">
    <source>
        <dbReference type="ARBA" id="ARBA00004225"/>
    </source>
</evidence>
<keyword evidence="3" id="KW-0813">Transport</keyword>
<evidence type="ECO:0000256" key="4">
    <source>
        <dbReference type="ARBA" id="ARBA00022692"/>
    </source>
</evidence>